<organism evidence="6 7">
    <name type="scientific">Phytophthora sojae (strain P6497)</name>
    <name type="common">Soybean stem and root rot agent</name>
    <name type="synonym">Phytophthora megasperma f. sp. glycines</name>
    <dbReference type="NCBI Taxonomy" id="1094619"/>
    <lineage>
        <taxon>Eukaryota</taxon>
        <taxon>Sar</taxon>
        <taxon>Stramenopiles</taxon>
        <taxon>Oomycota</taxon>
        <taxon>Peronosporomycetes</taxon>
        <taxon>Peronosporales</taxon>
        <taxon>Peronosporaceae</taxon>
        <taxon>Phytophthora</taxon>
    </lineage>
</organism>
<dbReference type="OMA" id="DISRKNC"/>
<dbReference type="EMBL" id="JH159159">
    <property type="protein sequence ID" value="EGZ09871.1"/>
    <property type="molecule type" value="Genomic_DNA"/>
</dbReference>
<dbReference type="SMR" id="G5A2I0"/>
<dbReference type="PANTHER" id="PTHR47094:SF1">
    <property type="entry name" value="RING-TYPE E3 UBIQUITIN TRANSFERASE"/>
    <property type="match status" value="1"/>
</dbReference>
<reference evidence="6 7" key="1">
    <citation type="journal article" date="2006" name="Science">
        <title>Phytophthora genome sequences uncover evolutionary origins and mechanisms of pathogenesis.</title>
        <authorList>
            <person name="Tyler B.M."/>
            <person name="Tripathy S."/>
            <person name="Zhang X."/>
            <person name="Dehal P."/>
            <person name="Jiang R.H."/>
            <person name="Aerts A."/>
            <person name="Arredondo F.D."/>
            <person name="Baxter L."/>
            <person name="Bensasson D."/>
            <person name="Beynon J.L."/>
            <person name="Chapman J."/>
            <person name="Damasceno C.M."/>
            <person name="Dorrance A.E."/>
            <person name="Dou D."/>
            <person name="Dickerman A.W."/>
            <person name="Dubchak I.L."/>
            <person name="Garbelotto M."/>
            <person name="Gijzen M."/>
            <person name="Gordon S.G."/>
            <person name="Govers F."/>
            <person name="Grunwald N.J."/>
            <person name="Huang W."/>
            <person name="Ivors K.L."/>
            <person name="Jones R.W."/>
            <person name="Kamoun S."/>
            <person name="Krampis K."/>
            <person name="Lamour K.H."/>
            <person name="Lee M.K."/>
            <person name="McDonald W.H."/>
            <person name="Medina M."/>
            <person name="Meijer H.J."/>
            <person name="Nordberg E.K."/>
            <person name="Maclean D.J."/>
            <person name="Ospina-Giraldo M.D."/>
            <person name="Morris P.F."/>
            <person name="Phuntumart V."/>
            <person name="Putnam N.H."/>
            <person name="Rash S."/>
            <person name="Rose J.K."/>
            <person name="Sakihama Y."/>
            <person name="Salamov A.A."/>
            <person name="Savidor A."/>
            <person name="Scheuring C.F."/>
            <person name="Smith B.M."/>
            <person name="Sobral B.W."/>
            <person name="Terry A."/>
            <person name="Torto-Alalibo T.A."/>
            <person name="Win J."/>
            <person name="Xu Z."/>
            <person name="Zhang H."/>
            <person name="Grigoriev I.V."/>
            <person name="Rokhsar D.S."/>
            <person name="Boore J.L."/>
        </authorList>
    </citation>
    <scope>NUCLEOTIDE SEQUENCE [LARGE SCALE GENOMIC DNA]</scope>
    <source>
        <strain evidence="6 7">P6497</strain>
    </source>
</reference>
<dbReference type="RefSeq" id="XP_009534732.1">
    <property type="nucleotide sequence ID" value="XM_009536437.1"/>
</dbReference>
<feature type="region of interest" description="Disordered" evidence="4">
    <location>
        <begin position="277"/>
        <end position="324"/>
    </location>
</feature>
<dbReference type="SUPFAM" id="SSF57850">
    <property type="entry name" value="RING/U-box"/>
    <property type="match status" value="1"/>
</dbReference>
<dbReference type="InterPro" id="IPR049627">
    <property type="entry name" value="SLX8"/>
</dbReference>
<evidence type="ECO:0000256" key="4">
    <source>
        <dbReference type="SAM" id="MobiDB-lite"/>
    </source>
</evidence>
<keyword evidence="7" id="KW-1185">Reference proteome</keyword>
<evidence type="ECO:0000256" key="2">
    <source>
        <dbReference type="ARBA" id="ARBA00022771"/>
    </source>
</evidence>
<feature type="compositionally biased region" description="Low complexity" evidence="4">
    <location>
        <begin position="310"/>
        <end position="324"/>
    </location>
</feature>
<accession>G5A2I0</accession>
<proteinExistence type="predicted"/>
<evidence type="ECO:0000313" key="6">
    <source>
        <dbReference type="EMBL" id="EGZ09871.1"/>
    </source>
</evidence>
<dbReference type="GO" id="GO:0008270">
    <property type="term" value="F:zinc ion binding"/>
    <property type="evidence" value="ECO:0007669"/>
    <property type="project" value="UniProtKB-KW"/>
</dbReference>
<dbReference type="InterPro" id="IPR004181">
    <property type="entry name" value="Znf_MIZ"/>
</dbReference>
<name>G5A2I0_PHYSP</name>
<evidence type="ECO:0000256" key="3">
    <source>
        <dbReference type="ARBA" id="ARBA00022833"/>
    </source>
</evidence>
<protein>
    <recommendedName>
        <fullName evidence="5">SP-RING-type domain-containing protein</fullName>
    </recommendedName>
</protein>
<gene>
    <name evidence="6" type="ORF">PHYSODRAFT_564312</name>
</gene>
<feature type="compositionally biased region" description="Polar residues" evidence="4">
    <location>
        <begin position="277"/>
        <end position="298"/>
    </location>
</feature>
<feature type="compositionally biased region" description="Basic and acidic residues" evidence="4">
    <location>
        <begin position="72"/>
        <end position="84"/>
    </location>
</feature>
<feature type="domain" description="SP-RING-type" evidence="5">
    <location>
        <begin position="146"/>
        <end position="191"/>
    </location>
</feature>
<sequence>MVQTRGRQQQQIARKELMLGLAKDSMSLLLELGYVINQCYGNRPPHEMQRALRRKNELVSRLETFVGSQQSSREEDNTAQEREQLQASVERLQKQLLDQSAEFEQERARLQQQATTEFDAERALLLEQASAAADTQQDISRRNLTEREAALTCPISLDLFENPVVTECCGKTFSSEALNQALRRNSQCPVCRAHRVATRAGTSATNASKLELPSLIVRPRQPPNRTRCRLLLHRAAIEDGVEEDGIRTLAVIVLHVQAPSSTDYSYIRSWVPRDVDSSSYRSAPSSNTAPTQSSTSTGYGRAPLDDGFNPYPYGYGYFDSDSDY</sequence>
<keyword evidence="3" id="KW-0862">Zinc</keyword>
<dbReference type="PANTHER" id="PTHR47094">
    <property type="entry name" value="ELFLESS, ISOFORM B"/>
    <property type="match status" value="1"/>
</dbReference>
<keyword evidence="1" id="KW-0479">Metal-binding</keyword>
<dbReference type="AlphaFoldDB" id="G5A2I0"/>
<dbReference type="InterPro" id="IPR013083">
    <property type="entry name" value="Znf_RING/FYVE/PHD"/>
</dbReference>
<dbReference type="GO" id="GO:0032183">
    <property type="term" value="F:SUMO binding"/>
    <property type="evidence" value="ECO:0007669"/>
    <property type="project" value="TreeGrafter"/>
</dbReference>
<dbReference type="Gene3D" id="3.30.40.10">
    <property type="entry name" value="Zinc/RING finger domain, C3HC4 (zinc finger)"/>
    <property type="match status" value="1"/>
</dbReference>
<dbReference type="GeneID" id="20663797"/>
<dbReference type="InParanoid" id="G5A2I0"/>
<dbReference type="GO" id="GO:0140082">
    <property type="term" value="F:SUMO-ubiquitin ligase activity"/>
    <property type="evidence" value="ECO:0007669"/>
    <property type="project" value="TreeGrafter"/>
</dbReference>
<dbReference type="GO" id="GO:0061630">
    <property type="term" value="F:ubiquitin protein ligase activity"/>
    <property type="evidence" value="ECO:0007669"/>
    <property type="project" value="InterPro"/>
</dbReference>
<dbReference type="STRING" id="1094619.G5A2I0"/>
<evidence type="ECO:0000256" key="1">
    <source>
        <dbReference type="ARBA" id="ARBA00022723"/>
    </source>
</evidence>
<dbReference type="GO" id="GO:0006511">
    <property type="term" value="P:ubiquitin-dependent protein catabolic process"/>
    <property type="evidence" value="ECO:0007669"/>
    <property type="project" value="TreeGrafter"/>
</dbReference>
<dbReference type="KEGG" id="psoj:PHYSODRAFT_564312"/>
<keyword evidence="2" id="KW-0863">Zinc-finger</keyword>
<dbReference type="GO" id="GO:0033768">
    <property type="term" value="C:SUMO-targeted ubiquitin ligase complex"/>
    <property type="evidence" value="ECO:0007669"/>
    <property type="project" value="TreeGrafter"/>
</dbReference>
<dbReference type="Proteomes" id="UP000002640">
    <property type="component" value="Unassembled WGS sequence"/>
</dbReference>
<evidence type="ECO:0000259" key="5">
    <source>
        <dbReference type="Pfam" id="PF11789"/>
    </source>
</evidence>
<evidence type="ECO:0000313" key="7">
    <source>
        <dbReference type="Proteomes" id="UP000002640"/>
    </source>
</evidence>
<feature type="region of interest" description="Disordered" evidence="4">
    <location>
        <begin position="65"/>
        <end position="85"/>
    </location>
</feature>
<dbReference type="Pfam" id="PF11789">
    <property type="entry name" value="zf-Nse"/>
    <property type="match status" value="1"/>
</dbReference>